<keyword evidence="4" id="KW-1185">Reference proteome</keyword>
<accession>A0A2U1E7H5</accession>
<dbReference type="InterPro" id="IPR007969">
    <property type="entry name" value="DUF732"/>
</dbReference>
<name>A0A2U1E7H5_9PSEU</name>
<dbReference type="OrthoDB" id="4750613at2"/>
<feature type="chain" id="PRO_5038654755" evidence="1">
    <location>
        <begin position="32"/>
        <end position="158"/>
    </location>
</feature>
<dbReference type="PROSITE" id="PS51257">
    <property type="entry name" value="PROKAR_LIPOPROTEIN"/>
    <property type="match status" value="1"/>
</dbReference>
<reference evidence="3 4" key="1">
    <citation type="submission" date="2018-04" db="EMBL/GenBank/DDBJ databases">
        <title>Genomic Encyclopedia of Type Strains, Phase IV (KMG-IV): sequencing the most valuable type-strain genomes for metagenomic binning, comparative biology and taxonomic classification.</title>
        <authorList>
            <person name="Goeker M."/>
        </authorList>
    </citation>
    <scope>NUCLEOTIDE SEQUENCE [LARGE SCALE GENOMIC DNA]</scope>
    <source>
        <strain evidence="3 4">DSM 45771</strain>
    </source>
</reference>
<evidence type="ECO:0000259" key="2">
    <source>
        <dbReference type="Pfam" id="PF05305"/>
    </source>
</evidence>
<proteinExistence type="predicted"/>
<dbReference type="Proteomes" id="UP000245639">
    <property type="component" value="Unassembled WGS sequence"/>
</dbReference>
<protein>
    <submittedName>
        <fullName evidence="3">Uncharacterized protein DUF732</fullName>
    </submittedName>
</protein>
<evidence type="ECO:0000313" key="3">
    <source>
        <dbReference type="EMBL" id="PVY95893.1"/>
    </source>
</evidence>
<sequence length="158" mass="16586">MRLVSRGAATTTGLAVTGAALLVGCAFPVSTPPPSPPNVVVVPAPAQPPASAQTQYVPYPHYTVTYAPPPTYYPPSYYSADADFLSRLEARDIVTPSEGTRIAGGRQVCSNISAGSSITPEANKLMDEPYDYSAALAGYFAGEAIKVYCPQYAYQLSG</sequence>
<feature type="domain" description="DUF732" evidence="2">
    <location>
        <begin position="80"/>
        <end position="151"/>
    </location>
</feature>
<evidence type="ECO:0000313" key="4">
    <source>
        <dbReference type="Proteomes" id="UP000245639"/>
    </source>
</evidence>
<dbReference type="AlphaFoldDB" id="A0A2U1E7H5"/>
<evidence type="ECO:0000256" key="1">
    <source>
        <dbReference type="SAM" id="SignalP"/>
    </source>
</evidence>
<dbReference type="Pfam" id="PF05305">
    <property type="entry name" value="DUF732"/>
    <property type="match status" value="1"/>
</dbReference>
<gene>
    <name evidence="3" type="ORF">C8D89_1345</name>
</gene>
<dbReference type="EMBL" id="QEKW01000034">
    <property type="protein sequence ID" value="PVY95893.1"/>
    <property type="molecule type" value="Genomic_DNA"/>
</dbReference>
<feature type="signal peptide" evidence="1">
    <location>
        <begin position="1"/>
        <end position="31"/>
    </location>
</feature>
<keyword evidence="1" id="KW-0732">Signal</keyword>
<organism evidence="3 4">
    <name type="scientific">Actinomycetospora cinnamomea</name>
    <dbReference type="NCBI Taxonomy" id="663609"/>
    <lineage>
        <taxon>Bacteria</taxon>
        <taxon>Bacillati</taxon>
        <taxon>Actinomycetota</taxon>
        <taxon>Actinomycetes</taxon>
        <taxon>Pseudonocardiales</taxon>
        <taxon>Pseudonocardiaceae</taxon>
        <taxon>Actinomycetospora</taxon>
    </lineage>
</organism>
<dbReference type="RefSeq" id="WP_116711492.1">
    <property type="nucleotide sequence ID" value="NZ_QEKW01000034.1"/>
</dbReference>
<comment type="caution">
    <text evidence="3">The sequence shown here is derived from an EMBL/GenBank/DDBJ whole genome shotgun (WGS) entry which is preliminary data.</text>
</comment>